<reference evidence="1" key="2">
    <citation type="submission" date="2014-03" db="EMBL/GenBank/DDBJ databases">
        <authorList>
            <person name="Genoscope - CEA"/>
        </authorList>
    </citation>
    <scope>NUCLEOTIDE SEQUENCE</scope>
</reference>
<sequence length="60" mass="6953">MDEMNRLINAVDSRYNELSRIGLEKGECKTWHWSLADSEFIEKETHWKPGEPNDLGSNAC</sequence>
<dbReference type="AlphaFoldDB" id="A0A060Y8M5"/>
<dbReference type="PaxDb" id="8022-A0A060Y8M5"/>
<dbReference type="EMBL" id="FR908206">
    <property type="protein sequence ID" value="CDQ87872.1"/>
    <property type="molecule type" value="Genomic_DNA"/>
</dbReference>
<dbReference type="Proteomes" id="UP000193380">
    <property type="component" value="Unassembled WGS sequence"/>
</dbReference>
<evidence type="ECO:0000313" key="2">
    <source>
        <dbReference type="Proteomes" id="UP000193380"/>
    </source>
</evidence>
<dbReference type="InterPro" id="IPR016187">
    <property type="entry name" value="CTDL_fold"/>
</dbReference>
<organism evidence="1 2">
    <name type="scientific">Oncorhynchus mykiss</name>
    <name type="common">Rainbow trout</name>
    <name type="synonym">Salmo gairdneri</name>
    <dbReference type="NCBI Taxonomy" id="8022"/>
    <lineage>
        <taxon>Eukaryota</taxon>
        <taxon>Metazoa</taxon>
        <taxon>Chordata</taxon>
        <taxon>Craniata</taxon>
        <taxon>Vertebrata</taxon>
        <taxon>Euteleostomi</taxon>
        <taxon>Actinopterygii</taxon>
        <taxon>Neopterygii</taxon>
        <taxon>Teleostei</taxon>
        <taxon>Protacanthopterygii</taxon>
        <taxon>Salmoniformes</taxon>
        <taxon>Salmonidae</taxon>
        <taxon>Salmoninae</taxon>
        <taxon>Oncorhynchus</taxon>
    </lineage>
</organism>
<accession>A0A060Y8M5</accession>
<protein>
    <submittedName>
        <fullName evidence="1">Uncharacterized protein</fullName>
    </submittedName>
</protein>
<evidence type="ECO:0000313" key="1">
    <source>
        <dbReference type="EMBL" id="CDQ87872.1"/>
    </source>
</evidence>
<name>A0A060Y8M5_ONCMY</name>
<proteinExistence type="predicted"/>
<reference evidence="1" key="1">
    <citation type="journal article" date="2014" name="Nat. Commun.">
        <title>The rainbow trout genome provides novel insights into evolution after whole-genome duplication in vertebrates.</title>
        <authorList>
            <person name="Berthelot C."/>
            <person name="Brunet F."/>
            <person name="Chalopin D."/>
            <person name="Juanchich A."/>
            <person name="Bernard M."/>
            <person name="Noel B."/>
            <person name="Bento P."/>
            <person name="Da Silva C."/>
            <person name="Labadie K."/>
            <person name="Alberti A."/>
            <person name="Aury J.M."/>
            <person name="Louis A."/>
            <person name="Dehais P."/>
            <person name="Bardou P."/>
            <person name="Montfort J."/>
            <person name="Klopp C."/>
            <person name="Cabau C."/>
            <person name="Gaspin C."/>
            <person name="Thorgaard G.H."/>
            <person name="Boussaha M."/>
            <person name="Quillet E."/>
            <person name="Guyomard R."/>
            <person name="Galiana D."/>
            <person name="Bobe J."/>
            <person name="Volff J.N."/>
            <person name="Genet C."/>
            <person name="Wincker P."/>
            <person name="Jaillon O."/>
            <person name="Roest Crollius H."/>
            <person name="Guiguen Y."/>
        </authorList>
    </citation>
    <scope>NUCLEOTIDE SEQUENCE [LARGE SCALE GENOMIC DNA]</scope>
</reference>
<dbReference type="SUPFAM" id="SSF56436">
    <property type="entry name" value="C-type lectin-like"/>
    <property type="match status" value="1"/>
</dbReference>
<gene>
    <name evidence="1" type="ORF">GSONMT00024461001</name>
</gene>